<reference evidence="1" key="1">
    <citation type="submission" date="2023-05" db="EMBL/GenBank/DDBJ databases">
        <authorList>
            <person name="Stuckert A."/>
        </authorList>
    </citation>
    <scope>NUCLEOTIDE SEQUENCE</scope>
</reference>
<dbReference type="Proteomes" id="UP001162483">
    <property type="component" value="Unassembled WGS sequence"/>
</dbReference>
<evidence type="ECO:0000313" key="2">
    <source>
        <dbReference type="Proteomes" id="UP001162483"/>
    </source>
</evidence>
<name>A0ABN9BTS5_9NEOB</name>
<protein>
    <submittedName>
        <fullName evidence="1">Uncharacterized protein</fullName>
    </submittedName>
</protein>
<evidence type="ECO:0000313" key="1">
    <source>
        <dbReference type="EMBL" id="CAI9550893.1"/>
    </source>
</evidence>
<comment type="caution">
    <text evidence="1">The sequence shown here is derived from an EMBL/GenBank/DDBJ whole genome shotgun (WGS) entry which is preliminary data.</text>
</comment>
<sequence>MDTDKVALMGTDEEALVSGTDGLALLGGTDWH</sequence>
<organism evidence="1 2">
    <name type="scientific">Staurois parvus</name>
    <dbReference type="NCBI Taxonomy" id="386267"/>
    <lineage>
        <taxon>Eukaryota</taxon>
        <taxon>Metazoa</taxon>
        <taxon>Chordata</taxon>
        <taxon>Craniata</taxon>
        <taxon>Vertebrata</taxon>
        <taxon>Euteleostomi</taxon>
        <taxon>Amphibia</taxon>
        <taxon>Batrachia</taxon>
        <taxon>Anura</taxon>
        <taxon>Neobatrachia</taxon>
        <taxon>Ranoidea</taxon>
        <taxon>Ranidae</taxon>
        <taxon>Staurois</taxon>
    </lineage>
</organism>
<dbReference type="EMBL" id="CATNWA010005856">
    <property type="protein sequence ID" value="CAI9550893.1"/>
    <property type="molecule type" value="Genomic_DNA"/>
</dbReference>
<accession>A0ABN9BTS5</accession>
<proteinExistence type="predicted"/>
<keyword evidence="2" id="KW-1185">Reference proteome</keyword>
<gene>
    <name evidence="1" type="ORF">SPARVUS_LOCUS3644797</name>
</gene>